<gene>
    <name evidence="11" type="ORF">SAMN04490355_100213</name>
</gene>
<dbReference type="InterPro" id="IPR052180">
    <property type="entry name" value="NhaC_Na-H+_Antiporter"/>
</dbReference>
<protein>
    <submittedName>
        <fullName evidence="11">Transporter, NhaC family</fullName>
    </submittedName>
</protein>
<organism evidence="11 12">
    <name type="scientific">Pelosinus propionicus DSM 13327</name>
    <dbReference type="NCBI Taxonomy" id="1123291"/>
    <lineage>
        <taxon>Bacteria</taxon>
        <taxon>Bacillati</taxon>
        <taxon>Bacillota</taxon>
        <taxon>Negativicutes</taxon>
        <taxon>Selenomonadales</taxon>
        <taxon>Sporomusaceae</taxon>
        <taxon>Pelosinus</taxon>
    </lineage>
</organism>
<evidence type="ECO:0000256" key="1">
    <source>
        <dbReference type="ARBA" id="ARBA00004651"/>
    </source>
</evidence>
<feature type="transmembrane region" description="Helical" evidence="9">
    <location>
        <begin position="336"/>
        <end position="358"/>
    </location>
</feature>
<keyword evidence="3" id="KW-0050">Antiport</keyword>
<feature type="domain" description="Na+/H+ antiporter NhaC-like C-terminal" evidence="10">
    <location>
        <begin position="149"/>
        <end position="428"/>
    </location>
</feature>
<keyword evidence="5 9" id="KW-0812">Transmembrane</keyword>
<evidence type="ECO:0000259" key="10">
    <source>
        <dbReference type="Pfam" id="PF03553"/>
    </source>
</evidence>
<evidence type="ECO:0000256" key="6">
    <source>
        <dbReference type="ARBA" id="ARBA00022989"/>
    </source>
</evidence>
<evidence type="ECO:0000256" key="9">
    <source>
        <dbReference type="SAM" id="Phobius"/>
    </source>
</evidence>
<dbReference type="PANTHER" id="PTHR33451:SF3">
    <property type="entry name" value="MALATE-2H(+)_NA(+)-LACTATE ANTIPORTER"/>
    <property type="match status" value="1"/>
</dbReference>
<comment type="subcellular location">
    <subcellularLocation>
        <location evidence="1">Cell membrane</location>
        <topology evidence="1">Multi-pass membrane protein</topology>
    </subcellularLocation>
</comment>
<keyword evidence="4" id="KW-1003">Cell membrane</keyword>
<dbReference type="RefSeq" id="WP_090932093.1">
    <property type="nucleotide sequence ID" value="NZ_FOTS01000002.1"/>
</dbReference>
<accession>A0A1I4GXA8</accession>
<dbReference type="EMBL" id="FOTS01000002">
    <property type="protein sequence ID" value="SFL34595.1"/>
    <property type="molecule type" value="Genomic_DNA"/>
</dbReference>
<feature type="transmembrane region" description="Helical" evidence="9">
    <location>
        <begin position="30"/>
        <end position="54"/>
    </location>
</feature>
<evidence type="ECO:0000256" key="8">
    <source>
        <dbReference type="ARBA" id="ARBA00038435"/>
    </source>
</evidence>
<evidence type="ECO:0000313" key="11">
    <source>
        <dbReference type="EMBL" id="SFL34595.1"/>
    </source>
</evidence>
<dbReference type="InterPro" id="IPR018461">
    <property type="entry name" value="Na/H_Antiport_NhaC-like_C"/>
</dbReference>
<reference evidence="12" key="1">
    <citation type="submission" date="2016-10" db="EMBL/GenBank/DDBJ databases">
        <authorList>
            <person name="Varghese N."/>
            <person name="Submissions S."/>
        </authorList>
    </citation>
    <scope>NUCLEOTIDE SEQUENCE [LARGE SCALE GENOMIC DNA]</scope>
    <source>
        <strain evidence="12">DSM 13327</strain>
    </source>
</reference>
<dbReference type="STRING" id="1123291.SAMN04490355_100213"/>
<evidence type="ECO:0000256" key="2">
    <source>
        <dbReference type="ARBA" id="ARBA00022448"/>
    </source>
</evidence>
<keyword evidence="2" id="KW-0813">Transport</keyword>
<sequence length="446" mass="48670">MDTIVILFLFFASLLYSVYQEIFILYPLILGLVGFILIALRRGYALADLCNMMLKGSKKSLIVIKIFVLIGAITAVWRACGTISFIVYYAIMFMNPEYFVLFAFLLSCAVSFLLGTSFGTVGTVGAVLIVLAKSGNVDSNVAAGAIIAGAYFGDRCSPMSSSANLVAVLTNTDIYTNIRNMMKTSVIPLVLSIIGYICLSYYNPLVFYGSQIGNEIVMYFNISSILAIPAIIILLSAICKINVKISMGISILAGIVIGVAYQQITLLEMLDYILMGYHIDGTGIFAGIIQGGGLYSMVKVSMIVFVSSAYSGIFAGTSLLNEIELFFERLSQKVGVYLTTIITSIVAAGFSCNQTLAVMITHQFEHKIYAKRKISNEQLAVDMENTVIMISALIPWNVAGAVPAAILSANASFILYAFYLFLVPLTTIFTRRLEKHEETVFLRKGI</sequence>
<feature type="transmembrane region" description="Helical" evidence="9">
    <location>
        <begin position="98"/>
        <end position="131"/>
    </location>
</feature>
<evidence type="ECO:0000256" key="7">
    <source>
        <dbReference type="ARBA" id="ARBA00023136"/>
    </source>
</evidence>
<proteinExistence type="inferred from homology"/>
<keyword evidence="12" id="KW-1185">Reference proteome</keyword>
<comment type="similarity">
    <text evidence="8">Belongs to the NhaC Na(+)/H(+) (TC 2.A.35) antiporter family.</text>
</comment>
<dbReference type="Proteomes" id="UP000199520">
    <property type="component" value="Unassembled WGS sequence"/>
</dbReference>
<feature type="transmembrane region" description="Helical" evidence="9">
    <location>
        <begin position="66"/>
        <end position="92"/>
    </location>
</feature>
<dbReference type="OrthoDB" id="9762978at2"/>
<keyword evidence="6 9" id="KW-1133">Transmembrane helix</keyword>
<evidence type="ECO:0000256" key="3">
    <source>
        <dbReference type="ARBA" id="ARBA00022449"/>
    </source>
</evidence>
<feature type="transmembrane region" description="Helical" evidence="9">
    <location>
        <begin position="404"/>
        <end position="425"/>
    </location>
</feature>
<evidence type="ECO:0000256" key="4">
    <source>
        <dbReference type="ARBA" id="ARBA00022475"/>
    </source>
</evidence>
<keyword evidence="7 9" id="KW-0472">Membrane</keyword>
<name>A0A1I4GXA8_9FIRM</name>
<evidence type="ECO:0000256" key="5">
    <source>
        <dbReference type="ARBA" id="ARBA00022692"/>
    </source>
</evidence>
<dbReference type="GO" id="GO:0005886">
    <property type="term" value="C:plasma membrane"/>
    <property type="evidence" value="ECO:0007669"/>
    <property type="project" value="UniProtKB-SubCell"/>
</dbReference>
<dbReference type="AlphaFoldDB" id="A0A1I4GXA8"/>
<feature type="transmembrane region" description="Helical" evidence="9">
    <location>
        <begin position="296"/>
        <end position="316"/>
    </location>
</feature>
<feature type="transmembrane region" description="Helical" evidence="9">
    <location>
        <begin position="245"/>
        <end position="264"/>
    </location>
</feature>
<dbReference type="Pfam" id="PF03553">
    <property type="entry name" value="Na_H_antiporter"/>
    <property type="match status" value="1"/>
</dbReference>
<dbReference type="PANTHER" id="PTHR33451">
    <property type="entry name" value="MALATE-2H(+)/NA(+)-LACTATE ANTIPORTER"/>
    <property type="match status" value="1"/>
</dbReference>
<evidence type="ECO:0000313" key="12">
    <source>
        <dbReference type="Proteomes" id="UP000199520"/>
    </source>
</evidence>
<feature type="transmembrane region" description="Helical" evidence="9">
    <location>
        <begin position="186"/>
        <end position="204"/>
    </location>
</feature>
<dbReference type="GO" id="GO:0015297">
    <property type="term" value="F:antiporter activity"/>
    <property type="evidence" value="ECO:0007669"/>
    <property type="project" value="UniProtKB-KW"/>
</dbReference>
<feature type="transmembrane region" description="Helical" evidence="9">
    <location>
        <begin position="216"/>
        <end position="238"/>
    </location>
</feature>